<sequence>MRSAGTAHDSRTLESLYRLVQPQSFFEVRNTAGGFVFAVSDETRIRRFIILGTSGGTYYSSEKQLTMDNVNALIDIIERGRGSLILKEVYEVSLAGRNPKQDPLLLALALCARYNVCDSASKLNKEEEALGRDVGVAKLKYLHELHKSAFGIVCRIPTHLFTFVKYCEMVSQSTQSESARKSTGWGRLMRSAIQRWYASKTPGQLAMLLTKYPQRDGWSHRDLFRLAHPTLKVSNFPTTILEYEQLYHFAVKGDLKTRKRNLSREDADIEQPATKYSAVQMDAELESRALDLVEAVLALKNEKDEAKVVAAIRKHRLVREHIPTDMLNSVAVWQALLEGMPMTAMIRNLGKMQSIGVLTDSFRTSVIARLTDEEELKRARIHPIHVILSFFSWRVLLCYNCKNCINEALEVAFYKSFINAPPTNKRYCLAFDISGSMCSFISGTMLSCRCASAALSLVSLKNEKIVECVGFSDNLIELPYNGDWTISRIVEYMDELDFGGTDCALPMLWAKEKKKKFDVFVVYTDNDTWFGDVHPYQALRDYRESSGIVDAKLIVMGMTATDFTIADPEDAGMLDIVGFDSAVPTLLHDFVTGKI</sequence>
<comment type="similarity">
    <text evidence="2">Belongs to the Ro 60 kDa family.</text>
</comment>
<dbReference type="Proteomes" id="UP000267027">
    <property type="component" value="Unassembled WGS sequence"/>
</dbReference>
<dbReference type="InterPro" id="IPR037214">
    <property type="entry name" value="TROVE_dom_sf"/>
</dbReference>
<dbReference type="PROSITE" id="PS50988">
    <property type="entry name" value="TROVE"/>
    <property type="match status" value="1"/>
</dbReference>
<dbReference type="GO" id="GO:0046872">
    <property type="term" value="F:metal ion binding"/>
    <property type="evidence" value="ECO:0007669"/>
    <property type="project" value="UniProtKB-KW"/>
</dbReference>
<evidence type="ECO:0000256" key="1">
    <source>
        <dbReference type="ARBA" id="ARBA00004496"/>
    </source>
</evidence>
<evidence type="ECO:0000256" key="6">
    <source>
        <dbReference type="ARBA" id="ARBA00023274"/>
    </source>
</evidence>
<dbReference type="AlphaFoldDB" id="A0A0R3PGQ7"/>
<reference evidence="8 9" key="2">
    <citation type="submission" date="2018-11" db="EMBL/GenBank/DDBJ databases">
        <authorList>
            <consortium name="Pathogen Informatics"/>
        </authorList>
    </citation>
    <scope>NUCLEOTIDE SEQUENCE [LARGE SCALE GENOMIC DNA]</scope>
    <source>
        <strain evidence="8 9">Costa Rica</strain>
    </source>
</reference>
<comment type="subcellular location">
    <subcellularLocation>
        <location evidence="1">Cytoplasm</location>
    </subcellularLocation>
</comment>
<accession>A0A0R3PGQ7</accession>
<evidence type="ECO:0000256" key="4">
    <source>
        <dbReference type="ARBA" id="ARBA00022723"/>
    </source>
</evidence>
<reference evidence="10" key="1">
    <citation type="submission" date="2017-02" db="UniProtKB">
        <authorList>
            <consortium name="WormBaseParasite"/>
        </authorList>
    </citation>
    <scope>IDENTIFICATION</scope>
</reference>
<dbReference type="InterPro" id="IPR040322">
    <property type="entry name" value="TROVE2"/>
</dbReference>
<evidence type="ECO:0000313" key="10">
    <source>
        <dbReference type="WBParaSite" id="ACOC_0000349201-mRNA-1"/>
    </source>
</evidence>
<evidence type="ECO:0000256" key="2">
    <source>
        <dbReference type="ARBA" id="ARBA00007814"/>
    </source>
</evidence>
<evidence type="ECO:0000256" key="3">
    <source>
        <dbReference type="ARBA" id="ARBA00022490"/>
    </source>
</evidence>
<dbReference type="EMBL" id="UYYA01001081">
    <property type="protein sequence ID" value="VDM55078.1"/>
    <property type="molecule type" value="Genomic_DNA"/>
</dbReference>
<dbReference type="InterPro" id="IPR036465">
    <property type="entry name" value="vWFA_dom_sf"/>
</dbReference>
<organism evidence="10">
    <name type="scientific">Angiostrongylus costaricensis</name>
    <name type="common">Nematode worm</name>
    <dbReference type="NCBI Taxonomy" id="334426"/>
    <lineage>
        <taxon>Eukaryota</taxon>
        <taxon>Metazoa</taxon>
        <taxon>Ecdysozoa</taxon>
        <taxon>Nematoda</taxon>
        <taxon>Chromadorea</taxon>
        <taxon>Rhabditida</taxon>
        <taxon>Rhabditina</taxon>
        <taxon>Rhabditomorpha</taxon>
        <taxon>Strongyloidea</taxon>
        <taxon>Metastrongylidae</taxon>
        <taxon>Angiostrongylus</taxon>
    </lineage>
</organism>
<keyword evidence="3" id="KW-0963">Cytoplasm</keyword>
<dbReference type="OMA" id="WWYEWLK"/>
<protein>
    <submittedName>
        <fullName evidence="10">TROVE domain-containing protein</fullName>
    </submittedName>
</protein>
<evidence type="ECO:0000313" key="8">
    <source>
        <dbReference type="EMBL" id="VDM55078.1"/>
    </source>
</evidence>
<dbReference type="SUPFAM" id="SSF140864">
    <property type="entry name" value="TROVE domain-like"/>
    <property type="match status" value="1"/>
</dbReference>
<dbReference type="SUPFAM" id="SSF53300">
    <property type="entry name" value="vWA-like"/>
    <property type="match status" value="1"/>
</dbReference>
<dbReference type="Pfam" id="PF05731">
    <property type="entry name" value="TROVE"/>
    <property type="match status" value="1"/>
</dbReference>
<evidence type="ECO:0000256" key="5">
    <source>
        <dbReference type="ARBA" id="ARBA00022884"/>
    </source>
</evidence>
<keyword evidence="6" id="KW-0687">Ribonucleoprotein</keyword>
<dbReference type="InterPro" id="IPR008858">
    <property type="entry name" value="TROVE_dom"/>
</dbReference>
<proteinExistence type="inferred from homology"/>
<dbReference type="OrthoDB" id="6098064at2759"/>
<dbReference type="WBParaSite" id="ACOC_0000349201-mRNA-1">
    <property type="protein sequence ID" value="ACOC_0000349201-mRNA-1"/>
    <property type="gene ID" value="ACOC_0000349201"/>
</dbReference>
<dbReference type="PANTHER" id="PTHR14202">
    <property type="entry name" value="60 KDA RIBONUCLEOPROTEIN SSA/RO"/>
    <property type="match status" value="1"/>
</dbReference>
<dbReference type="Pfam" id="PF25045">
    <property type="entry name" value="vWA_Ro60"/>
    <property type="match status" value="1"/>
</dbReference>
<dbReference type="PANTHER" id="PTHR14202:SF0">
    <property type="entry name" value="RNA-BINDING PROTEIN RO60"/>
    <property type="match status" value="1"/>
</dbReference>
<keyword evidence="5" id="KW-0694">RNA-binding</keyword>
<dbReference type="Gene3D" id="3.40.50.410">
    <property type="entry name" value="von Willebrand factor, type A domain"/>
    <property type="match status" value="2"/>
</dbReference>
<gene>
    <name evidence="8" type="ORF">ACOC_LOCUS3493</name>
</gene>
<dbReference type="GO" id="GO:0005737">
    <property type="term" value="C:cytoplasm"/>
    <property type="evidence" value="ECO:0007669"/>
    <property type="project" value="UniProtKB-SubCell"/>
</dbReference>
<evidence type="ECO:0000313" key="9">
    <source>
        <dbReference type="Proteomes" id="UP000267027"/>
    </source>
</evidence>
<dbReference type="InterPro" id="IPR056800">
    <property type="entry name" value="vWA_Ro60"/>
</dbReference>
<feature type="domain" description="TROVE" evidence="7">
    <location>
        <begin position="28"/>
        <end position="425"/>
    </location>
</feature>
<keyword evidence="4" id="KW-0479">Metal-binding</keyword>
<dbReference type="FunFam" id="3.40.50.410:FF:000127">
    <property type="entry name" value="60 kDa SS-A/Ro ribonucleoprotein homolog"/>
    <property type="match status" value="1"/>
</dbReference>
<dbReference type="GO" id="GO:1990904">
    <property type="term" value="C:ribonucleoprotein complex"/>
    <property type="evidence" value="ECO:0007669"/>
    <property type="project" value="UniProtKB-KW"/>
</dbReference>
<dbReference type="GO" id="GO:0003723">
    <property type="term" value="F:RNA binding"/>
    <property type="evidence" value="ECO:0007669"/>
    <property type="project" value="UniProtKB-KW"/>
</dbReference>
<keyword evidence="9" id="KW-1185">Reference proteome</keyword>
<evidence type="ECO:0000259" key="7">
    <source>
        <dbReference type="PROSITE" id="PS50988"/>
    </source>
</evidence>
<name>A0A0R3PGQ7_ANGCS</name>